<gene>
    <name evidence="1" type="ORF">BIU88_02850</name>
</gene>
<dbReference type="InterPro" id="IPR009241">
    <property type="entry name" value="HigB-like"/>
</dbReference>
<organism evidence="1 2">
    <name type="scientific">Chlorobaculum limnaeum</name>
    <dbReference type="NCBI Taxonomy" id="274537"/>
    <lineage>
        <taxon>Bacteria</taxon>
        <taxon>Pseudomonadati</taxon>
        <taxon>Chlorobiota</taxon>
        <taxon>Chlorobiia</taxon>
        <taxon>Chlorobiales</taxon>
        <taxon>Chlorobiaceae</taxon>
        <taxon>Chlorobaculum</taxon>
    </lineage>
</organism>
<name>A0A1D8CWB7_CHLLM</name>
<dbReference type="Proteomes" id="UP000095185">
    <property type="component" value="Chromosome"/>
</dbReference>
<dbReference type="STRING" id="274537.BIU88_02850"/>
<dbReference type="OrthoDB" id="573082at2"/>
<keyword evidence="2" id="KW-1185">Reference proteome</keyword>
<dbReference type="Pfam" id="PF05973">
    <property type="entry name" value="Gp49"/>
    <property type="match status" value="1"/>
</dbReference>
<dbReference type="AlphaFoldDB" id="A0A1D8CWB7"/>
<protein>
    <recommendedName>
        <fullName evidence="3">Addiction module toxin RelE</fullName>
    </recommendedName>
</protein>
<evidence type="ECO:0008006" key="3">
    <source>
        <dbReference type="Google" id="ProtNLM"/>
    </source>
</evidence>
<dbReference type="EMBL" id="CP017305">
    <property type="protein sequence ID" value="AOS83176.1"/>
    <property type="molecule type" value="Genomic_DNA"/>
</dbReference>
<dbReference type="KEGG" id="clz:BIU88_02850"/>
<dbReference type="RefSeq" id="WP_069808900.1">
    <property type="nucleotide sequence ID" value="NZ_CP017305.1"/>
</dbReference>
<dbReference type="SUPFAM" id="SSF143011">
    <property type="entry name" value="RelE-like"/>
    <property type="match status" value="1"/>
</dbReference>
<accession>A0A1D8CWB7</accession>
<evidence type="ECO:0000313" key="2">
    <source>
        <dbReference type="Proteomes" id="UP000095185"/>
    </source>
</evidence>
<dbReference type="InterPro" id="IPR035093">
    <property type="entry name" value="RelE/ParE_toxin_dom_sf"/>
</dbReference>
<sequence length="117" mass="13453">MRTIEFFKTSTGKSPVDEFLESLSTKEAEKVFWVLRLVAELTLIPAEYFKKLKNTDGIWEVRAAHGNNEFRLLGFFDDGNLVILTNGFAKKSQKTPPEQIALAEQRKSEYLRRKNNG</sequence>
<reference evidence="1" key="1">
    <citation type="submission" date="2016-09" db="EMBL/GenBank/DDBJ databases">
        <title>Genome sequence of Chlorobaculum limnaeum.</title>
        <authorList>
            <person name="Liu Z."/>
            <person name="Tank M."/>
            <person name="Bryant D.A."/>
        </authorList>
    </citation>
    <scope>NUCLEOTIDE SEQUENCE [LARGE SCALE GENOMIC DNA]</scope>
    <source>
        <strain evidence="1">DSM 1677</strain>
    </source>
</reference>
<evidence type="ECO:0000313" key="1">
    <source>
        <dbReference type="EMBL" id="AOS83176.1"/>
    </source>
</evidence>
<proteinExistence type="predicted"/>